<gene>
    <name evidence="2" type="ORF">GJQ55_10260</name>
</gene>
<dbReference type="KEGG" id="vcw:GJQ55_10260"/>
<proteinExistence type="predicted"/>
<evidence type="ECO:0000313" key="3">
    <source>
        <dbReference type="Proteomes" id="UP000596074"/>
    </source>
</evidence>
<dbReference type="Proteomes" id="UP000596074">
    <property type="component" value="Chromosome"/>
</dbReference>
<organism evidence="2 3">
    <name type="scientific">Venatoribacter cucullus</name>
    <dbReference type="NCBI Taxonomy" id="2661630"/>
    <lineage>
        <taxon>Bacteria</taxon>
        <taxon>Pseudomonadati</taxon>
        <taxon>Pseudomonadota</taxon>
        <taxon>Gammaproteobacteria</taxon>
        <taxon>Oceanospirillales</taxon>
        <taxon>Oceanospirillaceae</taxon>
        <taxon>Venatoribacter</taxon>
    </lineage>
</organism>
<feature type="transmembrane region" description="Helical" evidence="1">
    <location>
        <begin position="188"/>
        <end position="208"/>
    </location>
</feature>
<feature type="transmembrane region" description="Helical" evidence="1">
    <location>
        <begin position="220"/>
        <end position="238"/>
    </location>
</feature>
<feature type="transmembrane region" description="Helical" evidence="1">
    <location>
        <begin position="115"/>
        <end position="132"/>
    </location>
</feature>
<accession>A0A9X7YPK2</accession>
<keyword evidence="1" id="KW-1133">Transmembrane helix</keyword>
<reference evidence="2 3" key="1">
    <citation type="submission" date="2019-11" db="EMBL/GenBank/DDBJ databases">
        <title>Venatorbacter sp. nov. a predator of Campylobacter and other Gram-negative bacteria.</title>
        <authorList>
            <person name="Saeedi A."/>
            <person name="Cummings N.J."/>
            <person name="Connerton I.F."/>
            <person name="Connerton P.L."/>
        </authorList>
    </citation>
    <scope>NUCLEOTIDE SEQUENCE [LARGE SCALE GENOMIC DNA]</scope>
    <source>
        <strain evidence="2">XL5</strain>
    </source>
</reference>
<feature type="transmembrane region" description="Helical" evidence="1">
    <location>
        <begin position="54"/>
        <end position="76"/>
    </location>
</feature>
<keyword evidence="1" id="KW-0472">Membrane</keyword>
<feature type="transmembrane region" description="Helical" evidence="1">
    <location>
        <begin position="88"/>
        <end position="109"/>
    </location>
</feature>
<keyword evidence="3" id="KW-1185">Reference proteome</keyword>
<dbReference type="AlphaFoldDB" id="A0A9X7YPK2"/>
<sequence length="271" mass="29348">MLLLAKILVTFFTVSLLAQVAERMSPRHAGLLAGFPLGTAIALYFFGWEQGTDFAARSAVFALAGLTSAICFAYGYWQVVKRRAGLRWLPVAVLSGFACFFASSLILQFLPANRWVSLTVVVAAIFLFRTLFRDITETQINRSAPPANWLAALLSKKSNTLMFRANIAAGSILLITGLAAVIGPERAGLLAAFPVSFFPLLLILHVSYGTAVVSATIKHYPDGIGALVVYALAVSYLYPLLGLHWGTASSLLCSVAYLLVYGWLRARRQPA</sequence>
<name>A0A9X7YPK2_9GAMM</name>
<feature type="transmembrane region" description="Helical" evidence="1">
    <location>
        <begin position="161"/>
        <end position="182"/>
    </location>
</feature>
<feature type="transmembrane region" description="Helical" evidence="1">
    <location>
        <begin position="244"/>
        <end position="264"/>
    </location>
</feature>
<dbReference type="RefSeq" id="WP_228344886.1">
    <property type="nucleotide sequence ID" value="NZ_CP046056.1"/>
</dbReference>
<protein>
    <submittedName>
        <fullName evidence="2">Uncharacterized protein</fullName>
    </submittedName>
</protein>
<evidence type="ECO:0000256" key="1">
    <source>
        <dbReference type="SAM" id="Phobius"/>
    </source>
</evidence>
<dbReference type="EMBL" id="CP046056">
    <property type="protein sequence ID" value="QQD24826.1"/>
    <property type="molecule type" value="Genomic_DNA"/>
</dbReference>
<evidence type="ECO:0000313" key="2">
    <source>
        <dbReference type="EMBL" id="QQD24826.1"/>
    </source>
</evidence>
<keyword evidence="1" id="KW-0812">Transmembrane</keyword>